<gene>
    <name evidence="1" type="ORF">A2799_03165</name>
</gene>
<dbReference type="EMBL" id="MFZH01000044">
    <property type="protein sequence ID" value="OGK17502.1"/>
    <property type="molecule type" value="Genomic_DNA"/>
</dbReference>
<sequence>MTGRSEMGQTTQTDEEFFLDPEGDFIRIGARANAFRRSSMRVQTVDSVYDEAMRKSITGDVANFVRLHGVEVLQKTSEDFSSRGGRKAELSTAVEPYIALAQERIRAAAEAGE</sequence>
<dbReference type="Proteomes" id="UP000176850">
    <property type="component" value="Unassembled WGS sequence"/>
</dbReference>
<protein>
    <submittedName>
        <fullName evidence="1">Uncharacterized protein</fullName>
    </submittedName>
</protein>
<reference evidence="1 2" key="1">
    <citation type="journal article" date="2016" name="Nat. Commun.">
        <title>Thousands of microbial genomes shed light on interconnected biogeochemical processes in an aquifer system.</title>
        <authorList>
            <person name="Anantharaman K."/>
            <person name="Brown C.T."/>
            <person name="Hug L.A."/>
            <person name="Sharon I."/>
            <person name="Castelle C.J."/>
            <person name="Probst A.J."/>
            <person name="Thomas B.C."/>
            <person name="Singh A."/>
            <person name="Wilkins M.J."/>
            <person name="Karaoz U."/>
            <person name="Brodie E.L."/>
            <person name="Williams K.H."/>
            <person name="Hubbard S.S."/>
            <person name="Banfield J.F."/>
        </authorList>
    </citation>
    <scope>NUCLEOTIDE SEQUENCE [LARGE SCALE GENOMIC DNA]</scope>
</reference>
<comment type="caution">
    <text evidence="1">The sequence shown here is derived from an EMBL/GenBank/DDBJ whole genome shotgun (WGS) entry which is preliminary data.</text>
</comment>
<proteinExistence type="predicted"/>
<name>A0A1F7GG74_9BACT</name>
<accession>A0A1F7GG74</accession>
<dbReference type="AlphaFoldDB" id="A0A1F7GG74"/>
<evidence type="ECO:0000313" key="1">
    <source>
        <dbReference type="EMBL" id="OGK17502.1"/>
    </source>
</evidence>
<organism evidence="1 2">
    <name type="scientific">Candidatus Roizmanbacteria bacterium RIFCSPHIGHO2_01_FULL_39_24</name>
    <dbReference type="NCBI Taxonomy" id="1802032"/>
    <lineage>
        <taxon>Bacteria</taxon>
        <taxon>Candidatus Roizmaniibacteriota</taxon>
    </lineage>
</organism>
<evidence type="ECO:0000313" key="2">
    <source>
        <dbReference type="Proteomes" id="UP000176850"/>
    </source>
</evidence>